<evidence type="ECO:0000259" key="2">
    <source>
        <dbReference type="Pfam" id="PF01402"/>
    </source>
</evidence>
<evidence type="ECO:0000313" key="4">
    <source>
        <dbReference type="Proteomes" id="UP001210865"/>
    </source>
</evidence>
<dbReference type="CDD" id="cd21631">
    <property type="entry name" value="RHH_CopG_NikR-like"/>
    <property type="match status" value="1"/>
</dbReference>
<feature type="region of interest" description="Disordered" evidence="1">
    <location>
        <begin position="136"/>
        <end position="155"/>
    </location>
</feature>
<evidence type="ECO:0000313" key="3">
    <source>
        <dbReference type="EMBL" id="WBO24468.1"/>
    </source>
</evidence>
<name>A0ABY7NSW7_9SPHN</name>
<keyword evidence="4" id="KW-1185">Reference proteome</keyword>
<dbReference type="InterPro" id="IPR002145">
    <property type="entry name" value="CopG"/>
</dbReference>
<dbReference type="Pfam" id="PF01402">
    <property type="entry name" value="RHH_1"/>
    <property type="match status" value="1"/>
</dbReference>
<sequence length="155" mass="17233">MRTRLNVYFPPELAKQVGELAIRRRISRSAIVEAAVASYLSPDGADRLEAAFARRLDRLTRQVQRLERNTGLTTEAVALFVRFWLSVTPPLPDEDQAAAQVKGRKRYEGFVQTLGRRYASGKSLLNEISEEVAEGNPFSETDGIATMSVRSGHAP</sequence>
<organism evidence="3 4">
    <name type="scientific">Sphingomonas abietis</name>
    <dbReference type="NCBI Taxonomy" id="3012344"/>
    <lineage>
        <taxon>Bacteria</taxon>
        <taxon>Pseudomonadati</taxon>
        <taxon>Pseudomonadota</taxon>
        <taxon>Alphaproteobacteria</taxon>
        <taxon>Sphingomonadales</taxon>
        <taxon>Sphingomonadaceae</taxon>
        <taxon>Sphingomonas</taxon>
    </lineage>
</organism>
<gene>
    <name evidence="3" type="ORF">PBT88_10375</name>
</gene>
<dbReference type="RefSeq" id="WP_270079090.1">
    <property type="nucleotide sequence ID" value="NZ_CP115174.1"/>
</dbReference>
<dbReference type="Proteomes" id="UP001210865">
    <property type="component" value="Chromosome"/>
</dbReference>
<proteinExistence type="predicted"/>
<evidence type="ECO:0000256" key="1">
    <source>
        <dbReference type="SAM" id="MobiDB-lite"/>
    </source>
</evidence>
<dbReference type="SUPFAM" id="SSF47598">
    <property type="entry name" value="Ribbon-helix-helix"/>
    <property type="match status" value="1"/>
</dbReference>
<dbReference type="InterPro" id="IPR010985">
    <property type="entry name" value="Ribbon_hlx_hlx"/>
</dbReference>
<reference evidence="3 4" key="1">
    <citation type="submission" date="2022-12" db="EMBL/GenBank/DDBJ databases">
        <title>Sphingomonas abieness sp. nov., an endophytic bacterium isolated from Abies koreana.</title>
        <authorList>
            <person name="Jiang L."/>
            <person name="Lee J."/>
        </authorList>
    </citation>
    <scope>NUCLEOTIDE SEQUENCE [LARGE SCALE GENOMIC DNA]</scope>
    <source>
        <strain evidence="4">PAMB 00755</strain>
    </source>
</reference>
<protein>
    <submittedName>
        <fullName evidence="3">Ribbon-helix-helix domain-containing protein</fullName>
    </submittedName>
</protein>
<feature type="domain" description="Ribbon-helix-helix protein CopG" evidence="2">
    <location>
        <begin position="4"/>
        <end position="40"/>
    </location>
</feature>
<accession>A0ABY7NSW7</accession>
<dbReference type="EMBL" id="CP115174">
    <property type="protein sequence ID" value="WBO24468.1"/>
    <property type="molecule type" value="Genomic_DNA"/>
</dbReference>